<evidence type="ECO:0000313" key="9">
    <source>
        <dbReference type="EMBL" id="KAJ8927714.1"/>
    </source>
</evidence>
<evidence type="ECO:0000256" key="4">
    <source>
        <dbReference type="ARBA" id="ARBA00022722"/>
    </source>
</evidence>
<dbReference type="InterPro" id="IPR027806">
    <property type="entry name" value="HARBI1_dom"/>
</dbReference>
<keyword evidence="5" id="KW-0479">Metal-binding</keyword>
<dbReference type="InterPro" id="IPR045249">
    <property type="entry name" value="HARBI1-like"/>
</dbReference>
<evidence type="ECO:0000256" key="1">
    <source>
        <dbReference type="ARBA" id="ARBA00001968"/>
    </source>
</evidence>
<evidence type="ECO:0000256" key="3">
    <source>
        <dbReference type="ARBA" id="ARBA00006958"/>
    </source>
</evidence>
<keyword evidence="7" id="KW-0539">Nucleus</keyword>
<evidence type="ECO:0000256" key="5">
    <source>
        <dbReference type="ARBA" id="ARBA00022723"/>
    </source>
</evidence>
<keyword evidence="6" id="KW-0378">Hydrolase</keyword>
<dbReference type="Pfam" id="PF13359">
    <property type="entry name" value="DDE_Tnp_4"/>
    <property type="match status" value="1"/>
</dbReference>
<dbReference type="GO" id="GO:0004518">
    <property type="term" value="F:nuclease activity"/>
    <property type="evidence" value="ECO:0007669"/>
    <property type="project" value="UniProtKB-KW"/>
</dbReference>
<gene>
    <name evidence="9" type="ORF">NQ314_019792</name>
</gene>
<keyword evidence="10" id="KW-1185">Reference proteome</keyword>
<proteinExistence type="inferred from homology"/>
<comment type="subcellular location">
    <subcellularLocation>
        <location evidence="2">Nucleus</location>
    </subcellularLocation>
</comment>
<dbReference type="GO" id="GO:0046872">
    <property type="term" value="F:metal ion binding"/>
    <property type="evidence" value="ECO:0007669"/>
    <property type="project" value="UniProtKB-KW"/>
</dbReference>
<dbReference type="GO" id="GO:0016787">
    <property type="term" value="F:hydrolase activity"/>
    <property type="evidence" value="ECO:0007669"/>
    <property type="project" value="UniProtKB-KW"/>
</dbReference>
<dbReference type="PANTHER" id="PTHR22930:SF289">
    <property type="entry name" value="DDE TNP4 DOMAIN-CONTAINING PROTEIN-RELATED"/>
    <property type="match status" value="1"/>
</dbReference>
<feature type="domain" description="DDE Tnp4" evidence="8">
    <location>
        <begin position="124"/>
        <end position="272"/>
    </location>
</feature>
<dbReference type="GO" id="GO:0005634">
    <property type="term" value="C:nucleus"/>
    <property type="evidence" value="ECO:0007669"/>
    <property type="project" value="UniProtKB-SubCell"/>
</dbReference>
<keyword evidence="4" id="KW-0540">Nuclease</keyword>
<comment type="caution">
    <text evidence="9">The sequence shown here is derived from an EMBL/GenBank/DDBJ whole genome shotgun (WGS) entry which is preliminary data.</text>
</comment>
<dbReference type="EMBL" id="JANEYF010005539">
    <property type="protein sequence ID" value="KAJ8927714.1"/>
    <property type="molecule type" value="Genomic_DNA"/>
</dbReference>
<evidence type="ECO:0000256" key="6">
    <source>
        <dbReference type="ARBA" id="ARBA00022801"/>
    </source>
</evidence>
<comment type="similarity">
    <text evidence="3">Belongs to the HARBI1 family.</text>
</comment>
<protein>
    <recommendedName>
        <fullName evidence="8">DDE Tnp4 domain-containing protein</fullName>
    </recommendedName>
</protein>
<organism evidence="9 10">
    <name type="scientific">Rhamnusium bicolor</name>
    <dbReference type="NCBI Taxonomy" id="1586634"/>
    <lineage>
        <taxon>Eukaryota</taxon>
        <taxon>Metazoa</taxon>
        <taxon>Ecdysozoa</taxon>
        <taxon>Arthropoda</taxon>
        <taxon>Hexapoda</taxon>
        <taxon>Insecta</taxon>
        <taxon>Pterygota</taxon>
        <taxon>Neoptera</taxon>
        <taxon>Endopterygota</taxon>
        <taxon>Coleoptera</taxon>
        <taxon>Polyphaga</taxon>
        <taxon>Cucujiformia</taxon>
        <taxon>Chrysomeloidea</taxon>
        <taxon>Cerambycidae</taxon>
        <taxon>Lepturinae</taxon>
        <taxon>Rhagiini</taxon>
        <taxon>Rhamnusium</taxon>
    </lineage>
</organism>
<name>A0AAV8WLY2_9CUCU</name>
<evidence type="ECO:0000256" key="7">
    <source>
        <dbReference type="ARBA" id="ARBA00023242"/>
    </source>
</evidence>
<evidence type="ECO:0000259" key="8">
    <source>
        <dbReference type="Pfam" id="PF13359"/>
    </source>
</evidence>
<accession>A0AAV8WLY2</accession>
<sequence length="306" mass="35758">MKRDLDMIYNANRDNFDLLEMHIPRRYIRDMENPMEVYHETQFKMRFRLSKDVVRNILLPMIVCGDLRRLNQATVSRCIKRFTRRISAHSRNYIKFPHNEEGLQETQNLYKRIANFPNITGCIACSHISIINPGGPHAELFRNRKRTFSINVQVIAGPRLEIFDIVARYPGSYHDSHIFDRSSVKGKFQRRELPGYLLGDAGYPCLPYLLTPFREVRTPGERNYNRAQIHTRNVVERLVGVLKRLFPCLRHGLGTKVSTSCYIIVACAVLYNIALAHREIVEEPIQINDEFPEVPFQEEEMKVLVI</sequence>
<dbReference type="AlphaFoldDB" id="A0AAV8WLY2"/>
<reference evidence="9" key="1">
    <citation type="journal article" date="2023" name="Insect Mol. Biol.">
        <title>Genome sequencing provides insights into the evolution of gene families encoding plant cell wall-degrading enzymes in longhorned beetles.</title>
        <authorList>
            <person name="Shin N.R."/>
            <person name="Okamura Y."/>
            <person name="Kirsch R."/>
            <person name="Pauchet Y."/>
        </authorList>
    </citation>
    <scope>NUCLEOTIDE SEQUENCE</scope>
    <source>
        <strain evidence="9">RBIC_L_NR</strain>
    </source>
</reference>
<dbReference type="Proteomes" id="UP001162156">
    <property type="component" value="Unassembled WGS sequence"/>
</dbReference>
<evidence type="ECO:0000256" key="2">
    <source>
        <dbReference type="ARBA" id="ARBA00004123"/>
    </source>
</evidence>
<comment type="cofactor">
    <cofactor evidence="1">
        <name>a divalent metal cation</name>
        <dbReference type="ChEBI" id="CHEBI:60240"/>
    </cofactor>
</comment>
<evidence type="ECO:0000313" key="10">
    <source>
        <dbReference type="Proteomes" id="UP001162156"/>
    </source>
</evidence>
<dbReference type="PANTHER" id="PTHR22930">
    <property type="match status" value="1"/>
</dbReference>